<keyword evidence="3" id="KW-0732">Signal</keyword>
<gene>
    <name evidence="4" type="ORF">GLW01_07645</name>
</gene>
<name>A0A9X5B5N5_9GAMM</name>
<keyword evidence="5" id="KW-1185">Reference proteome</keyword>
<dbReference type="OrthoDB" id="6708821at2"/>
<dbReference type="InterPro" id="IPR028082">
    <property type="entry name" value="Peripla_BP_I"/>
</dbReference>
<dbReference type="Proteomes" id="UP000460751">
    <property type="component" value="Unassembled WGS sequence"/>
</dbReference>
<evidence type="ECO:0000256" key="2">
    <source>
        <dbReference type="SAM" id="MobiDB-lite"/>
    </source>
</evidence>
<dbReference type="GO" id="GO:0030234">
    <property type="term" value="F:enzyme regulator activity"/>
    <property type="evidence" value="ECO:0007669"/>
    <property type="project" value="TreeGrafter"/>
</dbReference>
<dbReference type="Gene3D" id="1.25.40.650">
    <property type="match status" value="1"/>
</dbReference>
<dbReference type="GO" id="GO:0031241">
    <property type="term" value="C:periplasmic side of cell outer membrane"/>
    <property type="evidence" value="ECO:0007669"/>
    <property type="project" value="TreeGrafter"/>
</dbReference>
<evidence type="ECO:0000313" key="4">
    <source>
        <dbReference type="EMBL" id="MYL26669.1"/>
    </source>
</evidence>
<feature type="chain" id="PRO_5040942856" evidence="3">
    <location>
        <begin position="21"/>
        <end position="613"/>
    </location>
</feature>
<evidence type="ECO:0000256" key="3">
    <source>
        <dbReference type="SAM" id="SignalP"/>
    </source>
</evidence>
<proteinExistence type="predicted"/>
<dbReference type="Gene3D" id="3.40.50.2300">
    <property type="match status" value="2"/>
</dbReference>
<keyword evidence="4" id="KW-0449">Lipoprotein</keyword>
<sequence length="613" mass="68333">MTIRLPVLTVFLLLFVAGCAVEPVSTPEQQPTTIQGLLSGAADTNDASLRRQYQLKAAQMLQTDGEYATARSLLDAMDPEQIEDELRDRYLWLSSRDAVERGDTDAASRLADQLDPELPLRLPPEQRASAFESVAGAYELAERHLPNARTLILWSGSEARPPAALNQRIWGALREVPRAELEPVAERSSDYRERGWLELALALAAHDQHEVEARSQAIQNWKKVWPDHSAAEPFPGELALLRQLDELRPESVALALPLSGPLGGAGEAVREGFLAAHYQDLADPDRTTPAISIHDTHARTFSGIYGDLLETEPDLVVGPLSKEAVQELTSLPALTVPVLALNYHRDARITPENLFQFGLGSEDEMRAIAQRLKQDGHSNVLAFLPEGDWGIRMEKALRRAADKQGITLLETVQYDGDNNLNRVVADGFNINQSRRRANALMRLTGTTMRFEPRRRQDIDAIVLLASPENARQINPLFAFYYGGDLPVYGSSLLYRGSPDPGRDSDLDGIRFTDIPWVLGEAPPERDALQSLFPALGNNYDRLFALGFDSYRLTHQIQLLREIEAYRYQGVTGMIRNSANGSFQRTPDWAVFRKGEPKSLPEAEKESSRQAEYK</sequence>
<dbReference type="InterPro" id="IPR007443">
    <property type="entry name" value="LpoA"/>
</dbReference>
<dbReference type="AlphaFoldDB" id="A0A9X5B5N5"/>
<reference evidence="4 5" key="1">
    <citation type="submission" date="2019-11" db="EMBL/GenBank/DDBJ databases">
        <title>Genome sequences of 17 halophilic strains isolated from different environments.</title>
        <authorList>
            <person name="Furrow R.E."/>
        </authorList>
    </citation>
    <scope>NUCLEOTIDE SEQUENCE [LARGE SCALE GENOMIC DNA]</scope>
    <source>
        <strain evidence="4 5">22507_15_FS</strain>
    </source>
</reference>
<dbReference type="PANTHER" id="PTHR38038:SF1">
    <property type="entry name" value="PENICILLIN-BINDING PROTEIN ACTIVATOR LPOA"/>
    <property type="match status" value="1"/>
</dbReference>
<dbReference type="RefSeq" id="WP_160898677.1">
    <property type="nucleotide sequence ID" value="NZ_WMEX01000003.1"/>
</dbReference>
<accession>A0A9X5B5N5</accession>
<keyword evidence="1" id="KW-0472">Membrane</keyword>
<dbReference type="PROSITE" id="PS51257">
    <property type="entry name" value="PROKAR_LIPOPROTEIN"/>
    <property type="match status" value="1"/>
</dbReference>
<feature type="signal peptide" evidence="3">
    <location>
        <begin position="1"/>
        <end position="20"/>
    </location>
</feature>
<comment type="caution">
    <text evidence="4">The sequence shown here is derived from an EMBL/GenBank/DDBJ whole genome shotgun (WGS) entry which is preliminary data.</text>
</comment>
<dbReference type="CDD" id="cd06339">
    <property type="entry name" value="PBP1_YraM_LppC_lipoprotein-like"/>
    <property type="match status" value="1"/>
</dbReference>
<dbReference type="Pfam" id="PF04348">
    <property type="entry name" value="LppC"/>
    <property type="match status" value="1"/>
</dbReference>
<dbReference type="GO" id="GO:0009252">
    <property type="term" value="P:peptidoglycan biosynthetic process"/>
    <property type="evidence" value="ECO:0007669"/>
    <property type="project" value="TreeGrafter"/>
</dbReference>
<dbReference type="PANTHER" id="PTHR38038">
    <property type="entry name" value="PENICILLIN-BINDING PROTEIN ACTIVATOR LPOA"/>
    <property type="match status" value="1"/>
</dbReference>
<protein>
    <submittedName>
        <fullName evidence="4">LppC family lipoprotein</fullName>
    </submittedName>
</protein>
<evidence type="ECO:0000256" key="1">
    <source>
        <dbReference type="ARBA" id="ARBA00023136"/>
    </source>
</evidence>
<dbReference type="SUPFAM" id="SSF53822">
    <property type="entry name" value="Periplasmic binding protein-like I"/>
    <property type="match status" value="1"/>
</dbReference>
<feature type="region of interest" description="Disordered" evidence="2">
    <location>
        <begin position="593"/>
        <end position="613"/>
    </location>
</feature>
<dbReference type="EMBL" id="WMEX01000003">
    <property type="protein sequence ID" value="MYL26669.1"/>
    <property type="molecule type" value="Genomic_DNA"/>
</dbReference>
<evidence type="ECO:0000313" key="5">
    <source>
        <dbReference type="Proteomes" id="UP000460751"/>
    </source>
</evidence>
<organism evidence="4 5">
    <name type="scientific">Vreelandella halophila</name>
    <dbReference type="NCBI Taxonomy" id="86177"/>
    <lineage>
        <taxon>Bacteria</taxon>
        <taxon>Pseudomonadati</taxon>
        <taxon>Pseudomonadota</taxon>
        <taxon>Gammaproteobacteria</taxon>
        <taxon>Oceanospirillales</taxon>
        <taxon>Halomonadaceae</taxon>
        <taxon>Vreelandella</taxon>
    </lineage>
</organism>